<name>A0ABV4V4G7_9BACL</name>
<proteinExistence type="predicted"/>
<dbReference type="RefSeq" id="WP_373955156.1">
    <property type="nucleotide sequence ID" value="NZ_JBHDLN010000012.1"/>
</dbReference>
<sequence>MVYATTARVAHEAQALRRCLTDTGNRSVKVLEVGCGSGTFGARLKHFFPEIELFGVDMSSSCIEIAKQNGFNHAVTYDVVQGLPYADNEFDFIYTMDFLGHVEFRSKDQMIAELSRITKPGGYGFHGIESGFIDYLNCNPKNPDDIVRKYVYMEGHIGVETLEDILERFSRHFDIVQAFPFPIRPLLNIGNILNSRFWGEEFCSAFDDIDNPTSRIAADLVMGWFNQYLTDQLLQIYGNELTQSRVADTGNPALNRFIDTLLQGCGFSMTTLRKPQS</sequence>
<dbReference type="GO" id="GO:0032259">
    <property type="term" value="P:methylation"/>
    <property type="evidence" value="ECO:0007669"/>
    <property type="project" value="UniProtKB-KW"/>
</dbReference>
<dbReference type="SUPFAM" id="SSF53335">
    <property type="entry name" value="S-adenosyl-L-methionine-dependent methyltransferases"/>
    <property type="match status" value="1"/>
</dbReference>
<evidence type="ECO:0000259" key="1">
    <source>
        <dbReference type="Pfam" id="PF13649"/>
    </source>
</evidence>
<dbReference type="EMBL" id="JBHDLN010000012">
    <property type="protein sequence ID" value="MFB0844982.1"/>
    <property type="molecule type" value="Genomic_DNA"/>
</dbReference>
<evidence type="ECO:0000313" key="3">
    <source>
        <dbReference type="Proteomes" id="UP001575622"/>
    </source>
</evidence>
<dbReference type="EC" id="2.1.-.-" evidence="2"/>
<dbReference type="PANTHER" id="PTHR43464:SF23">
    <property type="entry name" value="JUVENILE HORMONE ACID O-METHYLTRANSFERASE"/>
    <property type="match status" value="1"/>
</dbReference>
<keyword evidence="2" id="KW-0808">Transferase</keyword>
<evidence type="ECO:0000313" key="2">
    <source>
        <dbReference type="EMBL" id="MFB0844982.1"/>
    </source>
</evidence>
<accession>A0ABV4V4G7</accession>
<dbReference type="Gene3D" id="3.40.50.150">
    <property type="entry name" value="Vaccinia Virus protein VP39"/>
    <property type="match status" value="1"/>
</dbReference>
<reference evidence="2 3" key="1">
    <citation type="submission" date="2024-09" db="EMBL/GenBank/DDBJ databases">
        <authorList>
            <person name="Makale K.P.P."/>
            <person name="Makhzoum A."/>
            <person name="Rantong G."/>
            <person name="Rahube T.O."/>
        </authorList>
    </citation>
    <scope>NUCLEOTIDE SEQUENCE [LARGE SCALE GENOMIC DNA]</scope>
    <source>
        <strain evidence="2 3">KM_D13</strain>
    </source>
</reference>
<gene>
    <name evidence="2" type="ORF">ACEU3E_22600</name>
</gene>
<comment type="caution">
    <text evidence="2">The sequence shown here is derived from an EMBL/GenBank/DDBJ whole genome shotgun (WGS) entry which is preliminary data.</text>
</comment>
<dbReference type="CDD" id="cd02440">
    <property type="entry name" value="AdoMet_MTases"/>
    <property type="match status" value="1"/>
</dbReference>
<dbReference type="PANTHER" id="PTHR43464">
    <property type="entry name" value="METHYLTRANSFERASE"/>
    <property type="match status" value="1"/>
</dbReference>
<feature type="domain" description="Methyltransferase" evidence="1">
    <location>
        <begin position="30"/>
        <end position="122"/>
    </location>
</feature>
<keyword evidence="2" id="KW-0489">Methyltransferase</keyword>
<dbReference type="Proteomes" id="UP001575622">
    <property type="component" value="Unassembled WGS sequence"/>
</dbReference>
<dbReference type="Pfam" id="PF13649">
    <property type="entry name" value="Methyltransf_25"/>
    <property type="match status" value="1"/>
</dbReference>
<dbReference type="InterPro" id="IPR041698">
    <property type="entry name" value="Methyltransf_25"/>
</dbReference>
<dbReference type="InterPro" id="IPR029063">
    <property type="entry name" value="SAM-dependent_MTases_sf"/>
</dbReference>
<organism evidence="2 3">
    <name type="scientific">Paenibacillus oleatilyticus</name>
    <dbReference type="NCBI Taxonomy" id="2594886"/>
    <lineage>
        <taxon>Bacteria</taxon>
        <taxon>Bacillati</taxon>
        <taxon>Bacillota</taxon>
        <taxon>Bacilli</taxon>
        <taxon>Bacillales</taxon>
        <taxon>Paenibacillaceae</taxon>
        <taxon>Paenibacillus</taxon>
    </lineage>
</organism>
<keyword evidence="3" id="KW-1185">Reference proteome</keyword>
<protein>
    <submittedName>
        <fullName evidence="2">Class I SAM-dependent methyltransferase</fullName>
        <ecNumber evidence="2">2.1.-.-</ecNumber>
    </submittedName>
</protein>
<dbReference type="GO" id="GO:0008168">
    <property type="term" value="F:methyltransferase activity"/>
    <property type="evidence" value="ECO:0007669"/>
    <property type="project" value="UniProtKB-KW"/>
</dbReference>